<evidence type="ECO:0000313" key="2">
    <source>
        <dbReference type="EMBL" id="SMP91020.1"/>
    </source>
</evidence>
<accession>A0ABY1R0Q4</accession>
<feature type="transmembrane region" description="Helical" evidence="1">
    <location>
        <begin position="264"/>
        <end position="288"/>
    </location>
</feature>
<name>A0ABY1R0Q4_9FLAO</name>
<keyword evidence="1" id="KW-1133">Transmembrane helix</keyword>
<comment type="caution">
    <text evidence="2">The sequence shown here is derived from an EMBL/GenBank/DDBJ whole genome shotgun (WGS) entry which is preliminary data.</text>
</comment>
<dbReference type="EMBL" id="FXUO01000002">
    <property type="protein sequence ID" value="SMP91020.1"/>
    <property type="molecule type" value="Genomic_DNA"/>
</dbReference>
<evidence type="ECO:0008006" key="4">
    <source>
        <dbReference type="Google" id="ProtNLM"/>
    </source>
</evidence>
<feature type="transmembrane region" description="Helical" evidence="1">
    <location>
        <begin position="160"/>
        <end position="184"/>
    </location>
</feature>
<keyword evidence="1" id="KW-0812">Transmembrane</keyword>
<protein>
    <recommendedName>
        <fullName evidence="4">DUF4013 domain-containing protein</fullName>
    </recommendedName>
</protein>
<evidence type="ECO:0000256" key="1">
    <source>
        <dbReference type="SAM" id="Phobius"/>
    </source>
</evidence>
<dbReference type="RefSeq" id="WP_283416026.1">
    <property type="nucleotide sequence ID" value="NZ_FXUO01000002.1"/>
</dbReference>
<feature type="transmembrane region" description="Helical" evidence="1">
    <location>
        <begin position="78"/>
        <end position="101"/>
    </location>
</feature>
<feature type="transmembrane region" description="Helical" evidence="1">
    <location>
        <begin position="219"/>
        <end position="252"/>
    </location>
</feature>
<evidence type="ECO:0000313" key="3">
    <source>
        <dbReference type="Proteomes" id="UP001158050"/>
    </source>
</evidence>
<reference evidence="2 3" key="1">
    <citation type="submission" date="2017-05" db="EMBL/GenBank/DDBJ databases">
        <authorList>
            <person name="Varghese N."/>
            <person name="Submissions S."/>
        </authorList>
    </citation>
    <scope>NUCLEOTIDE SEQUENCE [LARGE SCALE GENOMIC DNA]</scope>
    <source>
        <strain evidence="2 3">DSM 18015</strain>
    </source>
</reference>
<keyword evidence="3" id="KW-1185">Reference proteome</keyword>
<proteinExistence type="predicted"/>
<feature type="transmembrane region" description="Helical" evidence="1">
    <location>
        <begin position="133"/>
        <end position="154"/>
    </location>
</feature>
<sequence>MQLYQERKFGNLISDTFTFFKEYGKNYFKNYFALNGILLLLFVIIFIFGYREFFLQLMNANVNGDTYFFQAYFQNNSLLLILGFAIFFILILALSIIMYAFPVLYMKRVAETGNKNVKPDQMLSDIRKNVGKMIIFFLGMLFIITPLMLIMMAISSFLMIIIIGFFLLILLMPAFVNVVNHTLFDYLSTKRGFFDSLSYAMRVNFADMFDSRKAKFWKYWGSTVITFLMVYVVLTIFTMIPYMIMIFGFATIPQMGTQQDPTQIFSGGFGIFMFLMYGISILVTFVLYNVMYVNAGLQYYDSRTDLHRNLDLNEIDTIGQGEI</sequence>
<dbReference type="Proteomes" id="UP001158050">
    <property type="component" value="Unassembled WGS sequence"/>
</dbReference>
<feature type="transmembrane region" description="Helical" evidence="1">
    <location>
        <begin position="31"/>
        <end position="50"/>
    </location>
</feature>
<keyword evidence="1" id="KW-0472">Membrane</keyword>
<organism evidence="2 3">
    <name type="scientific">Epilithonimonas pallida</name>
    <dbReference type="NCBI Taxonomy" id="373671"/>
    <lineage>
        <taxon>Bacteria</taxon>
        <taxon>Pseudomonadati</taxon>
        <taxon>Bacteroidota</taxon>
        <taxon>Flavobacteriia</taxon>
        <taxon>Flavobacteriales</taxon>
        <taxon>Weeksellaceae</taxon>
        <taxon>Chryseobacterium group</taxon>
        <taxon>Epilithonimonas</taxon>
    </lineage>
</organism>
<gene>
    <name evidence="2" type="ORF">SAMN05421679_102551</name>
</gene>